<feature type="compositionally biased region" description="Basic and acidic residues" evidence="1">
    <location>
        <begin position="46"/>
        <end position="70"/>
    </location>
</feature>
<accession>A0A1J1J642</accession>
<dbReference type="AlphaFoldDB" id="A0A1J1J642"/>
<evidence type="ECO:0000256" key="1">
    <source>
        <dbReference type="SAM" id="MobiDB-lite"/>
    </source>
</evidence>
<keyword evidence="3" id="KW-1185">Reference proteome</keyword>
<dbReference type="EMBL" id="CVRI01000073">
    <property type="protein sequence ID" value="CRL07863.1"/>
    <property type="molecule type" value="Genomic_DNA"/>
</dbReference>
<protein>
    <submittedName>
        <fullName evidence="2">CLUMA_CG020817, isoform A</fullName>
    </submittedName>
</protein>
<feature type="compositionally biased region" description="Basic residues" evidence="1">
    <location>
        <begin position="71"/>
        <end position="85"/>
    </location>
</feature>
<evidence type="ECO:0000313" key="3">
    <source>
        <dbReference type="Proteomes" id="UP000183832"/>
    </source>
</evidence>
<sequence>MDSHHLASRSTKIYDFVNFLTETLERFKCLHTRETTALLYNTKAAEGIHSHESKQHQDTTRGTTRDEVKKRKERRKKIHKQKTKE</sequence>
<gene>
    <name evidence="2" type="ORF">CLUMA_CG020817</name>
</gene>
<evidence type="ECO:0000313" key="2">
    <source>
        <dbReference type="EMBL" id="CRL07863.1"/>
    </source>
</evidence>
<proteinExistence type="predicted"/>
<reference evidence="2 3" key="1">
    <citation type="submission" date="2015-04" db="EMBL/GenBank/DDBJ databases">
        <authorList>
            <person name="Syromyatnikov M.Y."/>
            <person name="Popov V.N."/>
        </authorList>
    </citation>
    <scope>NUCLEOTIDE SEQUENCE [LARGE SCALE GENOMIC DNA]</scope>
</reference>
<name>A0A1J1J642_9DIPT</name>
<dbReference type="Proteomes" id="UP000183832">
    <property type="component" value="Unassembled WGS sequence"/>
</dbReference>
<organism evidence="2 3">
    <name type="scientific">Clunio marinus</name>
    <dbReference type="NCBI Taxonomy" id="568069"/>
    <lineage>
        <taxon>Eukaryota</taxon>
        <taxon>Metazoa</taxon>
        <taxon>Ecdysozoa</taxon>
        <taxon>Arthropoda</taxon>
        <taxon>Hexapoda</taxon>
        <taxon>Insecta</taxon>
        <taxon>Pterygota</taxon>
        <taxon>Neoptera</taxon>
        <taxon>Endopterygota</taxon>
        <taxon>Diptera</taxon>
        <taxon>Nematocera</taxon>
        <taxon>Chironomoidea</taxon>
        <taxon>Chironomidae</taxon>
        <taxon>Clunio</taxon>
    </lineage>
</organism>
<feature type="region of interest" description="Disordered" evidence="1">
    <location>
        <begin position="45"/>
        <end position="85"/>
    </location>
</feature>